<evidence type="ECO:0000256" key="3">
    <source>
        <dbReference type="ARBA" id="ARBA00022723"/>
    </source>
</evidence>
<evidence type="ECO:0000256" key="6">
    <source>
        <dbReference type="ARBA" id="ARBA00023054"/>
    </source>
</evidence>
<organism evidence="12 14">
    <name type="scientific">Zoarces viviparus</name>
    <name type="common">Viviparous eelpout</name>
    <name type="synonym">Blennius viviparus</name>
    <dbReference type="NCBI Taxonomy" id="48416"/>
    <lineage>
        <taxon>Eukaryota</taxon>
        <taxon>Metazoa</taxon>
        <taxon>Chordata</taxon>
        <taxon>Craniata</taxon>
        <taxon>Vertebrata</taxon>
        <taxon>Euteleostomi</taxon>
        <taxon>Actinopterygii</taxon>
        <taxon>Neopterygii</taxon>
        <taxon>Teleostei</taxon>
        <taxon>Neoteleostei</taxon>
        <taxon>Acanthomorphata</taxon>
        <taxon>Eupercaria</taxon>
        <taxon>Perciformes</taxon>
        <taxon>Cottioidei</taxon>
        <taxon>Zoarcales</taxon>
        <taxon>Zoarcidae</taxon>
        <taxon>Zoarcinae</taxon>
        <taxon>Zoarces</taxon>
    </lineage>
</organism>
<dbReference type="InterPro" id="IPR010919">
    <property type="entry name" value="SAND-like_dom_sf"/>
</dbReference>
<evidence type="ECO:0000256" key="1">
    <source>
        <dbReference type="ARBA" id="ARBA00004496"/>
    </source>
</evidence>
<evidence type="ECO:0000256" key="2">
    <source>
        <dbReference type="ARBA" id="ARBA00022490"/>
    </source>
</evidence>
<dbReference type="Gene3D" id="3.10.390.10">
    <property type="entry name" value="SAND domain-like"/>
    <property type="match status" value="1"/>
</dbReference>
<dbReference type="AlphaFoldDB" id="A0AAW1EVE9"/>
<dbReference type="InterPro" id="IPR000770">
    <property type="entry name" value="SAND_dom"/>
</dbReference>
<dbReference type="GO" id="GO:0005634">
    <property type="term" value="C:nucleus"/>
    <property type="evidence" value="ECO:0007669"/>
    <property type="project" value="TreeGrafter"/>
</dbReference>
<dbReference type="PANTHER" id="PTHR10417">
    <property type="entry name" value="GLUCOCORTICOID MODULATORY ELEMENT-BINDING PROTEIN"/>
    <property type="match status" value="1"/>
</dbReference>
<reference evidence="12 14" key="1">
    <citation type="journal article" date="2024" name="Genome Biol. Evol.">
        <title>Chromosome-level genome assembly of the viviparous eelpout Zoarces viviparus.</title>
        <authorList>
            <person name="Fuhrmann N."/>
            <person name="Brasseur M.V."/>
            <person name="Bakowski C.E."/>
            <person name="Podsiadlowski L."/>
            <person name="Prost S."/>
            <person name="Krehenwinkel H."/>
            <person name="Mayer C."/>
        </authorList>
    </citation>
    <scope>NUCLEOTIDE SEQUENCE [LARGE SCALE GENOMIC DNA]</scope>
    <source>
        <strain evidence="12">NO-MEL_2022_Ind0_liver</strain>
    </source>
</reference>
<evidence type="ECO:0000259" key="11">
    <source>
        <dbReference type="PROSITE" id="PS50864"/>
    </source>
</evidence>
<keyword evidence="5" id="KW-0805">Transcription regulation</keyword>
<dbReference type="GO" id="GO:0006357">
    <property type="term" value="P:regulation of transcription by RNA polymerase II"/>
    <property type="evidence" value="ECO:0007669"/>
    <property type="project" value="TreeGrafter"/>
</dbReference>
<evidence type="ECO:0000256" key="7">
    <source>
        <dbReference type="ARBA" id="ARBA00023125"/>
    </source>
</evidence>
<keyword evidence="3" id="KW-0479">Metal-binding</keyword>
<dbReference type="SUPFAM" id="SSF63763">
    <property type="entry name" value="SAND domain-like"/>
    <property type="match status" value="1"/>
</dbReference>
<keyword evidence="6" id="KW-0175">Coiled coil</keyword>
<dbReference type="GO" id="GO:0000978">
    <property type="term" value="F:RNA polymerase II cis-regulatory region sequence-specific DNA binding"/>
    <property type="evidence" value="ECO:0007669"/>
    <property type="project" value="TreeGrafter"/>
</dbReference>
<keyword evidence="9" id="KW-0539">Nucleus</keyword>
<dbReference type="EMBL" id="JBCEZU010000123">
    <property type="protein sequence ID" value="KAK9526217.1"/>
    <property type="molecule type" value="Genomic_DNA"/>
</dbReference>
<keyword evidence="8" id="KW-0804">Transcription</keyword>
<accession>A0AAW1EVE9</accession>
<proteinExistence type="predicted"/>
<dbReference type="Pfam" id="PF01342">
    <property type="entry name" value="SAND"/>
    <property type="match status" value="1"/>
</dbReference>
<dbReference type="Pfam" id="PF25892">
    <property type="entry name" value="Spe-44"/>
    <property type="match status" value="1"/>
</dbReference>
<gene>
    <name evidence="12" type="ORF">VZT92_014929</name>
    <name evidence="13" type="ORF">VZT92_015027</name>
</gene>
<dbReference type="PANTHER" id="PTHR10417:SF3">
    <property type="entry name" value="GLUCOCORTICOID MODULATORY ELEMENT-BINDING PROTEIN 1"/>
    <property type="match status" value="1"/>
</dbReference>
<feature type="region of interest" description="Disordered" evidence="10">
    <location>
        <begin position="335"/>
        <end position="364"/>
    </location>
</feature>
<evidence type="ECO:0000313" key="12">
    <source>
        <dbReference type="EMBL" id="KAK9526217.1"/>
    </source>
</evidence>
<comment type="subcellular location">
    <subcellularLocation>
        <location evidence="1">Cytoplasm</location>
    </subcellularLocation>
</comment>
<evidence type="ECO:0000256" key="10">
    <source>
        <dbReference type="SAM" id="MobiDB-lite"/>
    </source>
</evidence>
<evidence type="ECO:0000313" key="13">
    <source>
        <dbReference type="EMBL" id="KAK9526319.1"/>
    </source>
</evidence>
<evidence type="ECO:0000256" key="9">
    <source>
        <dbReference type="ARBA" id="ARBA00023242"/>
    </source>
</evidence>
<dbReference type="Proteomes" id="UP001488805">
    <property type="component" value="Unassembled WGS sequence"/>
</dbReference>
<evidence type="ECO:0000313" key="14">
    <source>
        <dbReference type="Proteomes" id="UP001488805"/>
    </source>
</evidence>
<dbReference type="EMBL" id="JBCEZU010000123">
    <property type="protein sequence ID" value="KAK9526319.1"/>
    <property type="molecule type" value="Genomic_DNA"/>
</dbReference>
<name>A0AAW1EVE9_ZOAVI</name>
<comment type="caution">
    <text evidence="12">The sequence shown here is derived from an EMBL/GenBank/DDBJ whole genome shotgun (WGS) entry which is preliminary data.</text>
</comment>
<dbReference type="FunFam" id="3.10.390.10:FF:000003">
    <property type="entry name" value="glucocorticoid modulatory element-binding protein 1 isoform X2"/>
    <property type="match status" value="1"/>
</dbReference>
<evidence type="ECO:0000256" key="4">
    <source>
        <dbReference type="ARBA" id="ARBA00022833"/>
    </source>
</evidence>
<dbReference type="PROSITE" id="PS50864">
    <property type="entry name" value="SAND"/>
    <property type="match status" value="1"/>
</dbReference>
<keyword evidence="7" id="KW-0238">DNA-binding</keyword>
<dbReference type="GO" id="GO:0005737">
    <property type="term" value="C:cytoplasm"/>
    <property type="evidence" value="ECO:0007669"/>
    <property type="project" value="UniProtKB-SubCell"/>
</dbReference>
<keyword evidence="14" id="KW-1185">Reference proteome</keyword>
<keyword evidence="2" id="KW-0963">Cytoplasm</keyword>
<dbReference type="GO" id="GO:0046872">
    <property type="term" value="F:metal ion binding"/>
    <property type="evidence" value="ECO:0007669"/>
    <property type="project" value="UniProtKB-KW"/>
</dbReference>
<feature type="compositionally biased region" description="Basic residues" evidence="10">
    <location>
        <begin position="346"/>
        <end position="357"/>
    </location>
</feature>
<evidence type="ECO:0000256" key="8">
    <source>
        <dbReference type="ARBA" id="ARBA00023163"/>
    </source>
</evidence>
<evidence type="ECO:0000256" key="5">
    <source>
        <dbReference type="ARBA" id="ARBA00023015"/>
    </source>
</evidence>
<feature type="domain" description="SAND" evidence="11">
    <location>
        <begin position="60"/>
        <end position="143"/>
    </location>
</feature>
<keyword evidence="4" id="KW-0862">Zinc</keyword>
<protein>
    <recommendedName>
        <fullName evidence="11">SAND domain-containing protein</fullName>
    </recommendedName>
</protein>
<dbReference type="InterPro" id="IPR059099">
    <property type="entry name" value="GMEB1/2/Spe-44_dom"/>
</dbReference>
<dbReference type="SMART" id="SM00258">
    <property type="entry name" value="SAND"/>
    <property type="match status" value="1"/>
</dbReference>
<sequence length="601" mass="64672">MANTDEVTVSIAEVVMVKADGEGDPDDPNKTQVILQLQPIATGDESAETDAAVMTVESHSEQVDGDDVEIGCPITCGDSKAVLLVKKFVCPGINVKCVKYEDQLISPKQFVHISGKATLKDWKRAIRMGGIMLRKMMDSGQLDFYQHSTLCTNTCRSTKFDLLINNTRFPPDGSGLTTPTSSHAQVVLGNGGTVGEDRAEVLSGKMDWISSSLEAAEKKEPNEISEDTLNFWKGIADVGLLGEVVTNISTELVELLNGVQQRREPAGIQDTDSCLVEVAVLSNLAQVFGLLDSVKNTLERRRQQTDPSQEQVLSTLTNLEVQLEEQQKQQQVRALLSYPQPAKNKTPTKRPTKRPRLQRPASTTTLLTSPLNQQAVMQPQQFTVLSPISLSSVGQPFTMAGLPMASLGQSSNTVTLLPAGSQLFTRYMVTGDGKADTITLHPSSGLTLVGTTAMQDSSHLGTVVSPVELLHLSQQAGGSEMAPLEGQVVDGTMLVQQEVMQGEVETSQEHTVIEINPAPMEQAAGVMELQLTEESGRDGATMMVQSGVEVTMAAGGEETQCQMQEVQTGGVQGLQLDASGQLSGVQIVVIEENTQEENKLQ</sequence>